<name>A0ACD5DG83_9LACO</name>
<accession>A0ACD5DG83</accession>
<protein>
    <submittedName>
        <fullName evidence="1">HAD family hydrolase</fullName>
        <ecNumber evidence="1">3.-.-.-</ecNumber>
    </submittedName>
</protein>
<dbReference type="EC" id="3.-.-.-" evidence="1"/>
<sequence length="204" mass="22833">MNAFIFDVDGTLIDSKDMYMKPLLKVLNANGYNFVMSDLDQTFGINALDAVTQLGVKEPQRIVNEWFGIVDDYKELTHVFPNIKEMLQELSSDNGNHLAIATSKLRTELLRDVEPYGLNDYFSAIISSDDVDNGKPAPDMVLKGIEKLNSTKDNTVYIGDTLYDLEAAHRAGVSFALAGWETDMADQFKSAEYYLTTPQDLLTI</sequence>
<organism evidence="1 2">
    <name type="scientific">Lentilactobacillus terminaliae</name>
    <dbReference type="NCBI Taxonomy" id="3003483"/>
    <lineage>
        <taxon>Bacteria</taxon>
        <taxon>Bacillati</taxon>
        <taxon>Bacillota</taxon>
        <taxon>Bacilli</taxon>
        <taxon>Lactobacillales</taxon>
        <taxon>Lactobacillaceae</taxon>
        <taxon>Lentilactobacillus</taxon>
    </lineage>
</organism>
<keyword evidence="2" id="KW-1185">Reference proteome</keyword>
<evidence type="ECO:0000313" key="2">
    <source>
        <dbReference type="Proteomes" id="UP001149860"/>
    </source>
</evidence>
<dbReference type="Proteomes" id="UP001149860">
    <property type="component" value="Chromosome"/>
</dbReference>
<gene>
    <name evidence="1" type="ORF">O0236_003595</name>
</gene>
<evidence type="ECO:0000313" key="1">
    <source>
        <dbReference type="EMBL" id="XFD40397.1"/>
    </source>
</evidence>
<dbReference type="EMBL" id="CP168151">
    <property type="protein sequence ID" value="XFD40397.1"/>
    <property type="molecule type" value="Genomic_DNA"/>
</dbReference>
<proteinExistence type="predicted"/>
<reference evidence="1" key="1">
    <citation type="submission" date="2024-08" db="EMBL/GenBank/DDBJ databases">
        <title>Lentilactobacillus sp. nov., isolated from tree bark.</title>
        <authorList>
            <person name="Phuengjayaem S."/>
            <person name="Tanasupawat S."/>
        </authorList>
    </citation>
    <scope>NUCLEOTIDE SEQUENCE</scope>
    <source>
        <strain evidence="1">SPB1-3</strain>
    </source>
</reference>
<keyword evidence="1" id="KW-0378">Hydrolase</keyword>